<feature type="region of interest" description="Disordered" evidence="1">
    <location>
        <begin position="3406"/>
        <end position="3433"/>
    </location>
</feature>
<feature type="region of interest" description="Disordered" evidence="1">
    <location>
        <begin position="2276"/>
        <end position="2511"/>
    </location>
</feature>
<feature type="compositionally biased region" description="Low complexity" evidence="1">
    <location>
        <begin position="2128"/>
        <end position="2143"/>
    </location>
</feature>
<dbReference type="GO" id="GO:0003729">
    <property type="term" value="F:mRNA binding"/>
    <property type="evidence" value="ECO:0007669"/>
    <property type="project" value="TreeGrafter"/>
</dbReference>
<feature type="compositionally biased region" description="Basic and acidic residues" evidence="1">
    <location>
        <begin position="3051"/>
        <end position="3066"/>
    </location>
</feature>
<dbReference type="EMBL" id="LT615266">
    <property type="protein sequence ID" value="SCO73443.1"/>
    <property type="molecule type" value="Genomic_DNA"/>
</dbReference>
<feature type="compositionally biased region" description="Basic and acidic residues" evidence="1">
    <location>
        <begin position="571"/>
        <end position="586"/>
    </location>
</feature>
<name>A0A1G4HF56_PLAVI</name>
<feature type="transmembrane region" description="Helical" evidence="2">
    <location>
        <begin position="1807"/>
        <end position="1833"/>
    </location>
</feature>
<feature type="compositionally biased region" description="Low complexity" evidence="1">
    <location>
        <begin position="2185"/>
        <end position="2194"/>
    </location>
</feature>
<dbReference type="InterPro" id="IPR040007">
    <property type="entry name" value="Tho2"/>
</dbReference>
<proteinExistence type="predicted"/>
<reference evidence="3 4" key="1">
    <citation type="submission" date="2016-07" db="EMBL/GenBank/DDBJ databases">
        <authorList>
            <consortium name="Pathogen Informatics"/>
        </authorList>
    </citation>
    <scope>NUCLEOTIDE SEQUENCE [LARGE SCALE GENOMIC DNA]</scope>
</reference>
<protein>
    <submittedName>
        <fullName evidence="3">Uncharacterized protein</fullName>
    </submittedName>
</protein>
<feature type="compositionally biased region" description="Basic and acidic residues" evidence="1">
    <location>
        <begin position="2315"/>
        <end position="2324"/>
    </location>
</feature>
<feature type="transmembrane region" description="Helical" evidence="2">
    <location>
        <begin position="2944"/>
        <end position="2963"/>
    </location>
</feature>
<feature type="region of interest" description="Disordered" evidence="1">
    <location>
        <begin position="1663"/>
        <end position="1683"/>
    </location>
</feature>
<evidence type="ECO:0000256" key="2">
    <source>
        <dbReference type="SAM" id="Phobius"/>
    </source>
</evidence>
<feature type="compositionally biased region" description="Basic and acidic residues" evidence="1">
    <location>
        <begin position="1663"/>
        <end position="1678"/>
    </location>
</feature>
<feature type="compositionally biased region" description="Basic residues" evidence="1">
    <location>
        <begin position="2157"/>
        <end position="2174"/>
    </location>
</feature>
<dbReference type="GO" id="GO:0000445">
    <property type="term" value="C:THO complex part of transcription export complex"/>
    <property type="evidence" value="ECO:0007669"/>
    <property type="project" value="TreeGrafter"/>
</dbReference>
<feature type="compositionally biased region" description="Low complexity" evidence="1">
    <location>
        <begin position="2417"/>
        <end position="2426"/>
    </location>
</feature>
<dbReference type="Proteomes" id="UP000305196">
    <property type="component" value="Chromosome 11"/>
</dbReference>
<feature type="compositionally biased region" description="Basic residues" evidence="1">
    <location>
        <begin position="3422"/>
        <end position="3433"/>
    </location>
</feature>
<gene>
    <name evidence="3" type="ORF">PVC01_110012900</name>
</gene>
<feature type="region of interest" description="Disordered" evidence="1">
    <location>
        <begin position="299"/>
        <end position="375"/>
    </location>
</feature>
<organism evidence="3 4">
    <name type="scientific">Plasmodium vivax</name>
    <name type="common">malaria parasite P. vivax</name>
    <dbReference type="NCBI Taxonomy" id="5855"/>
    <lineage>
        <taxon>Eukaryota</taxon>
        <taxon>Sar</taxon>
        <taxon>Alveolata</taxon>
        <taxon>Apicomplexa</taxon>
        <taxon>Aconoidasida</taxon>
        <taxon>Haemosporida</taxon>
        <taxon>Plasmodiidae</taxon>
        <taxon>Plasmodium</taxon>
        <taxon>Plasmodium (Plasmodium)</taxon>
    </lineage>
</organism>
<dbReference type="VEuPathDB" id="PlasmoDB:PVW1_110013000"/>
<feature type="region of interest" description="Disordered" evidence="1">
    <location>
        <begin position="685"/>
        <end position="705"/>
    </location>
</feature>
<feature type="compositionally biased region" description="Basic and acidic residues" evidence="1">
    <location>
        <begin position="2100"/>
        <end position="2111"/>
    </location>
</feature>
<feature type="region of interest" description="Disordered" evidence="1">
    <location>
        <begin position="954"/>
        <end position="979"/>
    </location>
</feature>
<feature type="compositionally biased region" description="Basic and acidic residues" evidence="1">
    <location>
        <begin position="3406"/>
        <end position="3421"/>
    </location>
</feature>
<keyword evidence="2" id="KW-0812">Transmembrane</keyword>
<feature type="region of interest" description="Disordered" evidence="1">
    <location>
        <begin position="214"/>
        <end position="233"/>
    </location>
</feature>
<dbReference type="VEuPathDB" id="PlasmoDB:PVPAM_110011500"/>
<feature type="compositionally biased region" description="Acidic residues" evidence="1">
    <location>
        <begin position="214"/>
        <end position="230"/>
    </location>
</feature>
<dbReference type="GO" id="GO:0006397">
    <property type="term" value="P:mRNA processing"/>
    <property type="evidence" value="ECO:0007669"/>
    <property type="project" value="InterPro"/>
</dbReference>
<sequence>MENVCKEQGKEELFTIDLILTKYEQYVSGAIRNEELRRYIERFMFQYNCLDECEKKIIEVIKRCENFECKKFQAYYLFITNIVKEICHMELIPIIYNEILEERNAKSEASYLSRDYYIEVENQKDAEENFKAICQRVYKKYILVFIKLLYYSSNLPPHLMNNLISALSCVCILISKYDTFSEPNEKFSELIYRIFWNYFSKSFDFQHENCFSLEENDNDEEEEEEEEDDTSSSYYSELLNEDGCFPYAGVHQLFGDKRRRNSVSESLDGVTSMAASMGASIAAPTAASVSATASATPAASPIAVSASTERESNNLQKRKKRRERKIPEKSKDAKGESCASEQVGENVKKADDPFFAGHFPPAADGQKRQGDPLHGGDYTIQGVNSAEGCLPVESSANCEIENAGDAQTANAVELSETYAKVNKRLHSHSGDKEKKKIKRDNEGAELANSSTLLNAECTESREHSVVHSRDDINISSNHTQECQTVHDVDEMVEGERKDADAAPSTCPSLHWGDEGVEKLAEVYGEKGGVPGRGLARGDPLGHPGGYPSGHSSEYPSGHSSEYPSGHPAGIHSEHPTEETTERRDSYPSEQDLNQENVMFVNVLLNVYVSLFNTRSKKNFLFYRDNQVAYNEFLLDNVEVVVDQMRNMLNKIRHNLGESIVYFLRLKFLILLFLIKLAKRNSKGANAGKSAEKLKKRSEAAWGEDNQQGAGRGAYMNGDGYAGGHNYASGLNYANGLNYSNGHGYDVNFGSYYGGGATHNCNTHPNDFQNGYPNIQESDCFPVWRRNESAEESKIDVDPLSNSSVMNNVDAGSARSSIGGVGTPCGNVAGYDVGVGSGIGSVVGSDVASGMGSLYPNGHSATYADDSNSTPTVGNNVNENGIDVGNVCENLSGEYNCGMTSRNPGNDCMGGNNQYSGAFNAATSGNPDDVIILSRYAASCGSQEGVPNITNDGAVGGTNEGTSHFGKDAPASGSQEGLTGSQEGLLGNQEGLLGNQEGLLGNQEGLLGNQEGLTGSQEGPVVNQDGLANDDTYGNLNPNYCNGNGEGAYSIPNYSPYGAYYVQNDPVSGHCSPGIFNGNDSATGMNDIFLSNMKNNLFANVPADNANMIADGANVFADNANVPADNANMIADGANVFADNANVPAYNAYVGGVPPPGQGYPYHGGGFPLASKHKDELGDTWNCHEEVEAEEGAQLVEVAEDEEEEERRKRKREIEAEWEGELIGGNDYQMEYVILNRDFLRNSVKKSTFEIVKEMINNLYSNSFLEMLDVLVKCVEVNFTDENLTIINRIFSCMLKGIKYCNEMNKYKIYMFILSKIDKLIKSKRYEENNSTLNNYSCYFLLNLIFNLFKRDKRRKRRNIWYLLFEIHVNKMKRKKISMKVNSLKGDEQSLSMYPPHMLDVNDYLKKSKSKNSEFATKMFISSLIRSNEKNKHLRMDQMKSTSVSASENENDLMSLCDGKNFLINNIINFLLECCISKGCIVRFMSLRIFYMMTILFIEFIKNRSLSYEEKLLKNYLMKSIYQNFFLCIFNILKEPETNIFIYMKFRNLCVSLLFICSKILSSTFLNEFYDKVISYHLCCVDYFYRCKESVCLTDKKGDHYDDGTLRSIYSTFLSNAKDLYLFAFLMLFKNCRNIMNFKILKGILRVSSEEVKVILGSLLSPREGDCSERQDRQERKDTGGAANGMVSGMVSCPLSDDVIVLSADAAADTAAELTADPEGELQNGGGYPGDAKEPSSLRRRKESSKVEPFRVKNINMSDFLTNEMQIKLKIKEQNEEEKKKTTYKNLYFINIFYIAELKKLGTFDNNFVYYMFNCVFCFLNIYINRFTFFFYFIKNEGNHRSSYLYADHFFSGGNSGGNSGGGNNGSGSGSGNKDAEELGETNEHKHVLEFILEMLTLFRNFLHIVAVMEENLINVNVESLVKKKTRGSELTNIRSLKRLVIQELQKFYFIFVKLLKVLFLLNKINGHSITSFEYFFFKLIQSLDNELIEVNTKRHILKFLKYFAYKKKFKDTIISRINHFHSKVRSKRKKISDIFSKKECKRQELFFSSIRRHDLFASNSSYNDDRKGEVNGILGRGQTHPFGYDNSFKAEGEDDEEVEEPHVDAPQRVREPTTGLPPPAKEEPPPQAQQLQSAQSTQNAQTPLPSPEAANQNEKRKSTRKRSGNNSRRSKSNSKKGQPGANNSEEATAAVVEAAPKEEDPSAKNDGAGEDGKTENQRGNAIGGNVTTAEGEKAALGTCVSEAKGAEFIEDAPKSVEANEAIGANAANCANAANAANGATAKATASRSKRRKCSSTKKDEAKVDIDTSRLIGAEQQKEEAKKTQLDPAKICQTESEVKVEQQAEVENPPSNTAEQETRRSRYGRKSGVNTKEKNFSLLIEEEHEQKRKNRRMSRSKASSAGDRKGRSGAKKEEEVKGVVGAAVEGATPTSEFLGGIPGGAPSRDQPQVGSDKIGDNNNNEGDPAKVTTDGFFPEEAATQKRETSDILADGKNASTENKAKEGGEQNLEHTNEKSTSLKIILNCNSNMIAEMDRLNYFRKYSALSSYKDYKVEKFFYDNLELFLLSIFIFEKSTKLNSTDFFLENFDKINEVIEFCKRHHIDRGIEKIIKHLFCYLSEIKNNKKYIHGMIKLITNTFWYIPVYKISQSPFFFISFCCLFKHSKKKHVNKIIIQNFIIICLNYIDTLRKRTYTRRRSRMWIRSLHHRRSEQVEQRTTEVEQNYNKFGSPPVEGTNQKVFTPVGCSVDQAVAGSVGRPGLAAAATTAPIAATDGAVGVVTDVATGVVTDVTGLNGPNGVTPGGGAEAKEQTSKSSRSKKGGSRSGASRNSRSRRNTKKGEEAAAQAVTSKEGGTNQVAAATVATQGMAADVMAADVMAAEGITADGMAAKPTSNYHENNCKSARTNSGSHRVSSAMSGVAPSDYFPPREALLIQRSKREEKEITDKLLLNLINLYINFMCSFYFYYLTFYEDNYNILKNILFLGIDKVLQKKANKKLTSFVLSFMYILICLLLKVKVKEEFILTLSREKANGQKEMRRSERRRSEKREFRKKVEHTSGKSRSSDSKISDSRGTTAVNDQREREEEKKFVVKYLINLIDEKKQRNVNQISKKKFRKNIKQVLSIKNGENLENYSYFPKGCFYKNKMDKHIEKVFQVKQKKKLIMTSSLNLKENLKKLNNICVNFSYKFIFTLLSEPLAFEKSNEWLISRVFKKDIKKDTNYAKYNFLDYIIYSCFYTIFCKTELIKMVKTNYQRVSPDPQNSKKGWGNIKMKSYVYNQKKYSTLQFYLAVEILNLIFNNLKYLPFSSIKLIIDIFLNRSFLTVWIDGKKEEIVNKFQRLFHNFFSEIFYLQSERLMQLPYFMYQYQKSVFLVNLVINSVVCTKKKPADNFLLLDILKHCFPRSDLDYNNSSDKKNEDKRGVERSHRMLRSKKVNLPS</sequence>
<feature type="compositionally biased region" description="Basic and acidic residues" evidence="1">
    <location>
        <begin position="2497"/>
        <end position="2511"/>
    </location>
</feature>
<feature type="compositionally biased region" description="Basic and acidic residues" evidence="1">
    <location>
        <begin position="325"/>
        <end position="335"/>
    </location>
</feature>
<keyword evidence="2" id="KW-1133">Transmembrane helix</keyword>
<feature type="region of interest" description="Disordered" evidence="1">
    <location>
        <begin position="1712"/>
        <end position="1744"/>
    </location>
</feature>
<dbReference type="GO" id="GO:0006406">
    <property type="term" value="P:mRNA export from nucleus"/>
    <property type="evidence" value="ECO:0007669"/>
    <property type="project" value="InterPro"/>
</dbReference>
<evidence type="ECO:0000313" key="4">
    <source>
        <dbReference type="Proteomes" id="UP000305196"/>
    </source>
</evidence>
<evidence type="ECO:0000256" key="1">
    <source>
        <dbReference type="SAM" id="MobiDB-lite"/>
    </source>
</evidence>
<keyword evidence="2" id="KW-0472">Membrane</keyword>
<dbReference type="VEuPathDB" id="PlasmoDB:PVP01_1107600"/>
<feature type="region of interest" description="Disordered" evidence="1">
    <location>
        <begin position="2785"/>
        <end position="2851"/>
    </location>
</feature>
<feature type="compositionally biased region" description="Low complexity" evidence="1">
    <location>
        <begin position="548"/>
        <end position="567"/>
    </location>
</feature>
<feature type="compositionally biased region" description="Basic and acidic residues" evidence="1">
    <location>
        <begin position="2401"/>
        <end position="2416"/>
    </location>
</feature>
<dbReference type="PANTHER" id="PTHR21597">
    <property type="entry name" value="THO2 PROTEIN"/>
    <property type="match status" value="1"/>
</dbReference>
<feature type="region of interest" description="Disordered" evidence="1">
    <location>
        <begin position="2069"/>
        <end position="2231"/>
    </location>
</feature>
<accession>A0A1G4HF56</accession>
<feature type="compositionally biased region" description="Low complexity" evidence="1">
    <location>
        <begin position="2276"/>
        <end position="2286"/>
    </location>
</feature>
<feature type="region of interest" description="Disordered" evidence="1">
    <location>
        <begin position="527"/>
        <end position="590"/>
    </location>
</feature>
<dbReference type="VEuPathDB" id="PlasmoDB:PVX_115180"/>
<evidence type="ECO:0000313" key="3">
    <source>
        <dbReference type="EMBL" id="SCO73443.1"/>
    </source>
</evidence>
<feature type="compositionally biased region" description="Basic and acidic residues" evidence="1">
    <location>
        <begin position="689"/>
        <end position="698"/>
    </location>
</feature>
<feature type="compositionally biased region" description="Basic and acidic residues" evidence="1">
    <location>
        <begin position="2296"/>
        <end position="2307"/>
    </location>
</feature>
<dbReference type="PANTHER" id="PTHR21597:SF0">
    <property type="entry name" value="THO COMPLEX SUBUNIT 2"/>
    <property type="match status" value="1"/>
</dbReference>
<feature type="transmembrane region" description="Helical" evidence="2">
    <location>
        <begin position="2994"/>
        <end position="3014"/>
    </location>
</feature>
<feature type="compositionally biased region" description="Basic and acidic residues" evidence="1">
    <location>
        <begin position="3030"/>
        <end position="3045"/>
    </location>
</feature>
<feature type="region of interest" description="Disordered" evidence="1">
    <location>
        <begin position="3030"/>
        <end position="3077"/>
    </location>
</feature>